<proteinExistence type="predicted"/>
<dbReference type="EMBL" id="CP104972">
    <property type="protein sequence ID" value="UXN58423.1"/>
    <property type="molecule type" value="Genomic_DNA"/>
</dbReference>
<evidence type="ECO:0000313" key="1">
    <source>
        <dbReference type="EMBL" id="UXN58423.1"/>
    </source>
</evidence>
<sequence>MNDTYSHVYAPLWWNGRVGFDAMCISTKPTLASGLLGPEILPFGISHFPDVTG</sequence>
<accession>A0ACD4CXZ2</accession>
<protein>
    <submittedName>
        <fullName evidence="1">Uncharacterized protein</fullName>
    </submittedName>
</protein>
<name>A0ACD4CXZ2_9HYPH</name>
<keyword evidence="1" id="KW-0614">Plasmid</keyword>
<keyword evidence="2" id="KW-1185">Reference proteome</keyword>
<evidence type="ECO:0000313" key="2">
    <source>
        <dbReference type="Proteomes" id="UP001061991"/>
    </source>
</evidence>
<organism evidence="1 2">
    <name type="scientific">Phyllobacterium zundukense</name>
    <dbReference type="NCBI Taxonomy" id="1867719"/>
    <lineage>
        <taxon>Bacteria</taxon>
        <taxon>Pseudomonadati</taxon>
        <taxon>Pseudomonadota</taxon>
        <taxon>Alphaproteobacteria</taxon>
        <taxon>Hyphomicrobiales</taxon>
        <taxon>Phyllobacteriaceae</taxon>
        <taxon>Phyllobacterium</taxon>
    </lineage>
</organism>
<geneLocation type="plasmid" evidence="1 2">
    <name>p_unnamed1</name>
</geneLocation>
<reference evidence="1" key="1">
    <citation type="submission" date="2022-09" db="EMBL/GenBank/DDBJ databases">
        <title>Interaction between co-microsymbionts with complementary sets of symbiotic genes in legume-rhizobium systems.</title>
        <authorList>
            <person name="Safronova V."/>
            <person name="Sazanova A."/>
            <person name="Afonin A."/>
            <person name="Chirak E."/>
        </authorList>
    </citation>
    <scope>NUCLEOTIDE SEQUENCE</scope>
    <source>
        <strain evidence="1">A18/3m</strain>
    </source>
</reference>
<dbReference type="Proteomes" id="UP001061991">
    <property type="component" value="Plasmid p_unnamed1"/>
</dbReference>
<gene>
    <name evidence="1" type="ORF">N8E88_10265</name>
</gene>